<proteinExistence type="predicted"/>
<dbReference type="KEGG" id="cci:CC1G_12815"/>
<sequence>MVIPCPPNPLLTLTAELMRFMLQRVLIGEERMVNGNGVLSVCGSQERAATPFLNALLSQRENRSNIAFSAALCTVVCSHLEDGSLTYNSAKSARTCVDDLGVTDHQPIQPKRAFSNDLLTSAHVDSSQHEGLEAGCDVAVEECAGFAES</sequence>
<name>A8P922_COPC7</name>
<dbReference type="RefSeq" id="XP_001839680.2">
    <property type="nucleotide sequence ID" value="XM_001839628.2"/>
</dbReference>
<organism evidence="1 2">
    <name type="scientific">Coprinopsis cinerea (strain Okayama-7 / 130 / ATCC MYA-4618 / FGSC 9003)</name>
    <name type="common">Inky cap fungus</name>
    <name type="synonym">Hormographiella aspergillata</name>
    <dbReference type="NCBI Taxonomy" id="240176"/>
    <lineage>
        <taxon>Eukaryota</taxon>
        <taxon>Fungi</taxon>
        <taxon>Dikarya</taxon>
        <taxon>Basidiomycota</taxon>
        <taxon>Agaricomycotina</taxon>
        <taxon>Agaricomycetes</taxon>
        <taxon>Agaricomycetidae</taxon>
        <taxon>Agaricales</taxon>
        <taxon>Agaricineae</taxon>
        <taxon>Psathyrellaceae</taxon>
        <taxon>Coprinopsis</taxon>
    </lineage>
</organism>
<protein>
    <submittedName>
        <fullName evidence="1">Uncharacterized protein</fullName>
    </submittedName>
</protein>
<dbReference type="GeneID" id="6016297"/>
<comment type="caution">
    <text evidence="1">The sequence shown here is derived from an EMBL/GenBank/DDBJ whole genome shotgun (WGS) entry which is preliminary data.</text>
</comment>
<evidence type="ECO:0000313" key="2">
    <source>
        <dbReference type="Proteomes" id="UP000001861"/>
    </source>
</evidence>
<accession>A8P922</accession>
<dbReference type="EMBL" id="AACS02000011">
    <property type="protein sequence ID" value="EAU82142.2"/>
    <property type="molecule type" value="Genomic_DNA"/>
</dbReference>
<dbReference type="InParanoid" id="A8P922"/>
<keyword evidence="2" id="KW-1185">Reference proteome</keyword>
<dbReference type="AlphaFoldDB" id="A8P922"/>
<reference evidence="1 2" key="1">
    <citation type="journal article" date="2010" name="Proc. Natl. Acad. Sci. U.S.A.">
        <title>Insights into evolution of multicellular fungi from the assembled chromosomes of the mushroom Coprinopsis cinerea (Coprinus cinereus).</title>
        <authorList>
            <person name="Stajich J.E."/>
            <person name="Wilke S.K."/>
            <person name="Ahren D."/>
            <person name="Au C.H."/>
            <person name="Birren B.W."/>
            <person name="Borodovsky M."/>
            <person name="Burns C."/>
            <person name="Canback B."/>
            <person name="Casselton L.A."/>
            <person name="Cheng C.K."/>
            <person name="Deng J."/>
            <person name="Dietrich F.S."/>
            <person name="Fargo D.C."/>
            <person name="Farman M.L."/>
            <person name="Gathman A.C."/>
            <person name="Goldberg J."/>
            <person name="Guigo R."/>
            <person name="Hoegger P.J."/>
            <person name="Hooker J.B."/>
            <person name="Huggins A."/>
            <person name="James T.Y."/>
            <person name="Kamada T."/>
            <person name="Kilaru S."/>
            <person name="Kodira C."/>
            <person name="Kues U."/>
            <person name="Kupfer D."/>
            <person name="Kwan H.S."/>
            <person name="Lomsadze A."/>
            <person name="Li W."/>
            <person name="Lilly W.W."/>
            <person name="Ma L.J."/>
            <person name="Mackey A.J."/>
            <person name="Manning G."/>
            <person name="Martin F."/>
            <person name="Muraguchi H."/>
            <person name="Natvig D.O."/>
            <person name="Palmerini H."/>
            <person name="Ramesh M.A."/>
            <person name="Rehmeyer C.J."/>
            <person name="Roe B.A."/>
            <person name="Shenoy N."/>
            <person name="Stanke M."/>
            <person name="Ter-Hovhannisyan V."/>
            <person name="Tunlid A."/>
            <person name="Velagapudi R."/>
            <person name="Vision T.J."/>
            <person name="Zeng Q."/>
            <person name="Zolan M.E."/>
            <person name="Pukkila P.J."/>
        </authorList>
    </citation>
    <scope>NUCLEOTIDE SEQUENCE [LARGE SCALE GENOMIC DNA]</scope>
    <source>
        <strain evidence="2">Okayama-7 / 130 / ATCC MYA-4618 / FGSC 9003</strain>
    </source>
</reference>
<dbReference type="HOGENOM" id="CLU_1749545_0_0_1"/>
<gene>
    <name evidence="1" type="ORF">CC1G_12815</name>
</gene>
<dbReference type="Proteomes" id="UP000001861">
    <property type="component" value="Unassembled WGS sequence"/>
</dbReference>
<dbReference type="VEuPathDB" id="FungiDB:CC1G_12815"/>
<evidence type="ECO:0000313" key="1">
    <source>
        <dbReference type="EMBL" id="EAU82142.2"/>
    </source>
</evidence>